<accession>A0A7W8M8I7</accession>
<protein>
    <submittedName>
        <fullName evidence="2">Cytochrome c oxidase cbb3-type subunit 4</fullName>
    </submittedName>
</protein>
<organism evidence="2 3">
    <name type="scientific">Quisquiliibacterium transsilvanicum</name>
    <dbReference type="NCBI Taxonomy" id="1549638"/>
    <lineage>
        <taxon>Bacteria</taxon>
        <taxon>Pseudomonadati</taxon>
        <taxon>Pseudomonadota</taxon>
        <taxon>Betaproteobacteria</taxon>
        <taxon>Burkholderiales</taxon>
        <taxon>Burkholderiaceae</taxon>
        <taxon>Quisquiliibacterium</taxon>
    </lineage>
</organism>
<comment type="caution">
    <text evidence="2">The sequence shown here is derived from an EMBL/GenBank/DDBJ whole genome shotgun (WGS) entry which is preliminary data.</text>
</comment>
<proteinExistence type="predicted"/>
<gene>
    <name evidence="2" type="ORF">HNQ70_001838</name>
</gene>
<dbReference type="CDD" id="cd01324">
    <property type="entry name" value="cbb3_Oxidase_CcoQ"/>
    <property type="match status" value="1"/>
</dbReference>
<dbReference type="Pfam" id="PF05545">
    <property type="entry name" value="FixQ"/>
    <property type="match status" value="1"/>
</dbReference>
<name>A0A7W8M8I7_9BURK</name>
<reference evidence="2 3" key="1">
    <citation type="submission" date="2020-08" db="EMBL/GenBank/DDBJ databases">
        <title>Genomic Encyclopedia of Type Strains, Phase IV (KMG-IV): sequencing the most valuable type-strain genomes for metagenomic binning, comparative biology and taxonomic classification.</title>
        <authorList>
            <person name="Goeker M."/>
        </authorList>
    </citation>
    <scope>NUCLEOTIDE SEQUENCE [LARGE SCALE GENOMIC DNA]</scope>
    <source>
        <strain evidence="2 3">DSM 29781</strain>
    </source>
</reference>
<keyword evidence="1" id="KW-0812">Transmembrane</keyword>
<keyword evidence="1" id="KW-1133">Transmembrane helix</keyword>
<sequence length="53" mass="5891">MTMDINVVRGLIAAVSFATFIGIVVWAWGPRRKKRFDEAANLPFADDDRSGHA</sequence>
<dbReference type="AlphaFoldDB" id="A0A7W8M8I7"/>
<keyword evidence="3" id="KW-1185">Reference proteome</keyword>
<evidence type="ECO:0000256" key="1">
    <source>
        <dbReference type="SAM" id="Phobius"/>
    </source>
</evidence>
<dbReference type="InterPro" id="IPR008621">
    <property type="entry name" value="Cbb3-typ_cyt_oxidase_comp"/>
</dbReference>
<dbReference type="Proteomes" id="UP000532440">
    <property type="component" value="Unassembled WGS sequence"/>
</dbReference>
<evidence type="ECO:0000313" key="3">
    <source>
        <dbReference type="Proteomes" id="UP000532440"/>
    </source>
</evidence>
<evidence type="ECO:0000313" key="2">
    <source>
        <dbReference type="EMBL" id="MBB5271828.1"/>
    </source>
</evidence>
<feature type="transmembrane region" description="Helical" evidence="1">
    <location>
        <begin position="6"/>
        <end position="28"/>
    </location>
</feature>
<dbReference type="EMBL" id="JACHGB010000003">
    <property type="protein sequence ID" value="MBB5271828.1"/>
    <property type="molecule type" value="Genomic_DNA"/>
</dbReference>
<keyword evidence="1" id="KW-0472">Membrane</keyword>